<dbReference type="SMART" id="SM00382">
    <property type="entry name" value="AAA"/>
    <property type="match status" value="1"/>
</dbReference>
<keyword evidence="6" id="KW-1185">Reference proteome</keyword>
<evidence type="ECO:0000256" key="2">
    <source>
        <dbReference type="ARBA" id="ARBA00022741"/>
    </source>
</evidence>
<protein>
    <submittedName>
        <fullName evidence="5">ABC transporter ATP-binding protein</fullName>
    </submittedName>
</protein>
<evidence type="ECO:0000256" key="3">
    <source>
        <dbReference type="ARBA" id="ARBA00022840"/>
    </source>
</evidence>
<sequence length="216" mass="24011">MLELKNIHKSFGDAQVLNGVNLRLEKGCVYTLKGGNGSGKTTLINIISGFLKPTVGVVEFKGKKIARFAPYRVNRLGIGRTFQDLRLATQMSVYENILLAQEKKLFANPSTEQQKRADEILEKVSLLEKRNELAGEISYGQQKLLTIGCCIANDADLLLIDEPVAGIDKDNLLKITNLIKQLKQEGKTILQIEHNTDYINATSDHILQMEKGVIVC</sequence>
<dbReference type="PROSITE" id="PS00211">
    <property type="entry name" value="ABC_TRANSPORTER_1"/>
    <property type="match status" value="1"/>
</dbReference>
<dbReference type="Gene3D" id="3.40.50.300">
    <property type="entry name" value="P-loop containing nucleotide triphosphate hydrolases"/>
    <property type="match status" value="1"/>
</dbReference>
<dbReference type="Pfam" id="PF00005">
    <property type="entry name" value="ABC_tran"/>
    <property type="match status" value="1"/>
</dbReference>
<keyword evidence="1" id="KW-0813">Transport</keyword>
<keyword evidence="3 5" id="KW-0067">ATP-binding</keyword>
<dbReference type="PROSITE" id="PS50893">
    <property type="entry name" value="ABC_TRANSPORTER_2"/>
    <property type="match status" value="1"/>
</dbReference>
<dbReference type="Proteomes" id="UP001596023">
    <property type="component" value="Unassembled WGS sequence"/>
</dbReference>
<dbReference type="InterPro" id="IPR017871">
    <property type="entry name" value="ABC_transporter-like_CS"/>
</dbReference>
<evidence type="ECO:0000313" key="6">
    <source>
        <dbReference type="Proteomes" id="UP001596023"/>
    </source>
</evidence>
<dbReference type="GO" id="GO:0005524">
    <property type="term" value="F:ATP binding"/>
    <property type="evidence" value="ECO:0007669"/>
    <property type="project" value="UniProtKB-KW"/>
</dbReference>
<dbReference type="SUPFAM" id="SSF52540">
    <property type="entry name" value="P-loop containing nucleoside triphosphate hydrolases"/>
    <property type="match status" value="1"/>
</dbReference>
<dbReference type="EMBL" id="JBHSGN010000148">
    <property type="protein sequence ID" value="MFC4676637.1"/>
    <property type="molecule type" value="Genomic_DNA"/>
</dbReference>
<dbReference type="RefSeq" id="WP_380001067.1">
    <property type="nucleotide sequence ID" value="NZ_JBHSGN010000148.1"/>
</dbReference>
<accession>A0ABV9L2N8</accession>
<dbReference type="InterPro" id="IPR051120">
    <property type="entry name" value="ABC_AA/LPS_Transport"/>
</dbReference>
<dbReference type="PANTHER" id="PTHR45772">
    <property type="entry name" value="CONSERVED COMPONENT OF ABC TRANSPORTER FOR NATURAL AMINO ACIDS-RELATED"/>
    <property type="match status" value="1"/>
</dbReference>
<dbReference type="InterPro" id="IPR003439">
    <property type="entry name" value="ABC_transporter-like_ATP-bd"/>
</dbReference>
<gene>
    <name evidence="5" type="ORF">ACFO6W_23425</name>
</gene>
<name>A0ABV9L2N8_9BACT</name>
<evidence type="ECO:0000256" key="1">
    <source>
        <dbReference type="ARBA" id="ARBA00022448"/>
    </source>
</evidence>
<comment type="caution">
    <text evidence="5">The sequence shown here is derived from an EMBL/GenBank/DDBJ whole genome shotgun (WGS) entry which is preliminary data.</text>
</comment>
<reference evidence="6" key="1">
    <citation type="journal article" date="2019" name="Int. J. Syst. Evol. Microbiol.">
        <title>The Global Catalogue of Microorganisms (GCM) 10K type strain sequencing project: providing services to taxonomists for standard genome sequencing and annotation.</title>
        <authorList>
            <consortium name="The Broad Institute Genomics Platform"/>
            <consortium name="The Broad Institute Genome Sequencing Center for Infectious Disease"/>
            <person name="Wu L."/>
            <person name="Ma J."/>
        </authorList>
    </citation>
    <scope>NUCLEOTIDE SEQUENCE [LARGE SCALE GENOMIC DNA]</scope>
    <source>
        <strain evidence="6">CCUG 66188</strain>
    </source>
</reference>
<evidence type="ECO:0000313" key="5">
    <source>
        <dbReference type="EMBL" id="MFC4676637.1"/>
    </source>
</evidence>
<dbReference type="InterPro" id="IPR027417">
    <property type="entry name" value="P-loop_NTPase"/>
</dbReference>
<dbReference type="InterPro" id="IPR003593">
    <property type="entry name" value="AAA+_ATPase"/>
</dbReference>
<keyword evidence="2" id="KW-0547">Nucleotide-binding</keyword>
<feature type="domain" description="ABC transporter" evidence="4">
    <location>
        <begin position="2"/>
        <end position="215"/>
    </location>
</feature>
<proteinExistence type="predicted"/>
<organism evidence="5 6">
    <name type="scientific">Dysgonomonas termitidis</name>
    <dbReference type="NCBI Taxonomy" id="1516126"/>
    <lineage>
        <taxon>Bacteria</taxon>
        <taxon>Pseudomonadati</taxon>
        <taxon>Bacteroidota</taxon>
        <taxon>Bacteroidia</taxon>
        <taxon>Bacteroidales</taxon>
        <taxon>Dysgonomonadaceae</taxon>
        <taxon>Dysgonomonas</taxon>
    </lineage>
</organism>
<evidence type="ECO:0000259" key="4">
    <source>
        <dbReference type="PROSITE" id="PS50893"/>
    </source>
</evidence>